<dbReference type="EMBL" id="JAPZBQ010000004">
    <property type="protein sequence ID" value="KAJ5335546.1"/>
    <property type="molecule type" value="Genomic_DNA"/>
</dbReference>
<reference evidence="2" key="2">
    <citation type="journal article" date="2023" name="IMA Fungus">
        <title>Comparative genomic study of the Penicillium genus elucidates a diverse pangenome and 15 lateral gene transfer events.</title>
        <authorList>
            <person name="Petersen C."/>
            <person name="Sorensen T."/>
            <person name="Nielsen M.R."/>
            <person name="Sondergaard T.E."/>
            <person name="Sorensen J.L."/>
            <person name="Fitzpatrick D.A."/>
            <person name="Frisvad J.C."/>
            <person name="Nielsen K.L."/>
        </authorList>
    </citation>
    <scope>NUCLEOTIDE SEQUENCE</scope>
    <source>
        <strain evidence="2">IBT 35673</strain>
    </source>
</reference>
<protein>
    <submittedName>
        <fullName evidence="2">Uncharacterized protein</fullName>
    </submittedName>
</protein>
<gene>
    <name evidence="2" type="ORF">N7452_007949</name>
</gene>
<name>A0A9W9UEH2_PENBR</name>
<accession>A0A9W9UEH2</accession>
<comment type="caution">
    <text evidence="2">The sequence shown here is derived from an EMBL/GenBank/DDBJ whole genome shotgun (WGS) entry which is preliminary data.</text>
</comment>
<evidence type="ECO:0000313" key="3">
    <source>
        <dbReference type="Proteomes" id="UP001147695"/>
    </source>
</evidence>
<evidence type="ECO:0000256" key="1">
    <source>
        <dbReference type="SAM" id="MobiDB-lite"/>
    </source>
</evidence>
<proteinExistence type="predicted"/>
<dbReference type="Proteomes" id="UP001147695">
    <property type="component" value="Unassembled WGS sequence"/>
</dbReference>
<feature type="region of interest" description="Disordered" evidence="1">
    <location>
        <begin position="1"/>
        <end position="25"/>
    </location>
</feature>
<organism evidence="2 3">
    <name type="scientific">Penicillium brevicompactum</name>
    <dbReference type="NCBI Taxonomy" id="5074"/>
    <lineage>
        <taxon>Eukaryota</taxon>
        <taxon>Fungi</taxon>
        <taxon>Dikarya</taxon>
        <taxon>Ascomycota</taxon>
        <taxon>Pezizomycotina</taxon>
        <taxon>Eurotiomycetes</taxon>
        <taxon>Eurotiomycetidae</taxon>
        <taxon>Eurotiales</taxon>
        <taxon>Aspergillaceae</taxon>
        <taxon>Penicillium</taxon>
    </lineage>
</organism>
<evidence type="ECO:0000313" key="2">
    <source>
        <dbReference type="EMBL" id="KAJ5335546.1"/>
    </source>
</evidence>
<dbReference type="AlphaFoldDB" id="A0A9W9UEH2"/>
<reference evidence="2" key="1">
    <citation type="submission" date="2022-12" db="EMBL/GenBank/DDBJ databases">
        <authorList>
            <person name="Petersen C."/>
        </authorList>
    </citation>
    <scope>NUCLEOTIDE SEQUENCE</scope>
    <source>
        <strain evidence="2">IBT 35673</strain>
    </source>
</reference>
<sequence length="65" mass="7490">MALDRRLSPASRNGARNKTRDRLAVDEIDTVQQTKPGRQASNRGEGRFLPGSWIMHAKRNWVQRM</sequence>